<dbReference type="InterPro" id="IPR008972">
    <property type="entry name" value="Cupredoxin"/>
</dbReference>
<dbReference type="SUPFAM" id="SSF49503">
    <property type="entry name" value="Cupredoxins"/>
    <property type="match status" value="3"/>
</dbReference>
<evidence type="ECO:0000256" key="1">
    <source>
        <dbReference type="ARBA" id="ARBA00010609"/>
    </source>
</evidence>
<dbReference type="Proteomes" id="UP000557566">
    <property type="component" value="Unassembled WGS sequence"/>
</dbReference>
<dbReference type="Pfam" id="PF07731">
    <property type="entry name" value="Cu-oxidase_2"/>
    <property type="match status" value="1"/>
</dbReference>
<dbReference type="Pfam" id="PF00394">
    <property type="entry name" value="Cu-oxidase"/>
    <property type="match status" value="1"/>
</dbReference>
<dbReference type="FunFam" id="2.60.40.420:FF:000021">
    <property type="entry name" value="Extracellular dihydrogeodin oxidase/laccase"/>
    <property type="match status" value="1"/>
</dbReference>
<dbReference type="InterPro" id="IPR002355">
    <property type="entry name" value="Cu_oxidase_Cu_BS"/>
</dbReference>
<evidence type="ECO:0000313" key="11">
    <source>
        <dbReference type="Proteomes" id="UP000557566"/>
    </source>
</evidence>
<evidence type="ECO:0000256" key="2">
    <source>
        <dbReference type="ARBA" id="ARBA00022723"/>
    </source>
</evidence>
<dbReference type="Gene3D" id="2.60.40.420">
    <property type="entry name" value="Cupredoxins - blue copper proteins"/>
    <property type="match status" value="3"/>
</dbReference>
<keyword evidence="11" id="KW-1185">Reference proteome</keyword>
<keyword evidence="2" id="KW-0479">Metal-binding</keyword>
<dbReference type="InterPro" id="IPR001117">
    <property type="entry name" value="Cu-oxidase_2nd"/>
</dbReference>
<dbReference type="InterPro" id="IPR011706">
    <property type="entry name" value="Cu-oxidase_C"/>
</dbReference>
<evidence type="ECO:0000256" key="6">
    <source>
        <dbReference type="ARBA" id="ARBA00023180"/>
    </source>
</evidence>
<dbReference type="FunFam" id="2.60.40.420:FF:000105">
    <property type="entry name" value="WGS project CABT00000000 data, contig 2.7"/>
    <property type="match status" value="1"/>
</dbReference>
<evidence type="ECO:0000313" key="10">
    <source>
        <dbReference type="EMBL" id="KAF4508049.1"/>
    </source>
</evidence>
<dbReference type="Pfam" id="PF07732">
    <property type="entry name" value="Cu-oxidase_3"/>
    <property type="match status" value="1"/>
</dbReference>
<dbReference type="InterPro" id="IPR033138">
    <property type="entry name" value="Cu_oxidase_CS"/>
</dbReference>
<feature type="domain" description="Plastocyanin-like" evidence="7">
    <location>
        <begin position="265"/>
        <end position="402"/>
    </location>
</feature>
<protein>
    <submittedName>
        <fullName evidence="10">Uncharacterized protein</fullName>
    </submittedName>
</protein>
<comment type="similarity">
    <text evidence="1">Belongs to the multicopper oxidase family.</text>
</comment>
<evidence type="ECO:0000256" key="4">
    <source>
        <dbReference type="ARBA" id="ARBA00023002"/>
    </source>
</evidence>
<dbReference type="InterPro" id="IPR011707">
    <property type="entry name" value="Cu-oxidase-like_N"/>
</dbReference>
<accession>A0A8H4PPI1</accession>
<evidence type="ECO:0000256" key="5">
    <source>
        <dbReference type="ARBA" id="ARBA00023008"/>
    </source>
</evidence>
<keyword evidence="4" id="KW-0560">Oxidoreductase</keyword>
<dbReference type="CDD" id="cd13880">
    <property type="entry name" value="CuRO_2_MaLCC_like"/>
    <property type="match status" value="1"/>
</dbReference>
<dbReference type="GO" id="GO:0005507">
    <property type="term" value="F:copper ion binding"/>
    <property type="evidence" value="ECO:0007669"/>
    <property type="project" value="InterPro"/>
</dbReference>
<evidence type="ECO:0000259" key="8">
    <source>
        <dbReference type="Pfam" id="PF07731"/>
    </source>
</evidence>
<feature type="domain" description="Plastocyanin-like" evidence="9">
    <location>
        <begin position="137"/>
        <end position="252"/>
    </location>
</feature>
<organism evidence="10 11">
    <name type="scientific">Ophiocordyceps sinensis</name>
    <dbReference type="NCBI Taxonomy" id="72228"/>
    <lineage>
        <taxon>Eukaryota</taxon>
        <taxon>Fungi</taxon>
        <taxon>Dikarya</taxon>
        <taxon>Ascomycota</taxon>
        <taxon>Pezizomycotina</taxon>
        <taxon>Sordariomycetes</taxon>
        <taxon>Hypocreomycetidae</taxon>
        <taxon>Hypocreales</taxon>
        <taxon>Ophiocordycipitaceae</taxon>
        <taxon>Ophiocordyceps</taxon>
    </lineage>
</organism>
<dbReference type="PANTHER" id="PTHR11709">
    <property type="entry name" value="MULTI-COPPER OXIDASE"/>
    <property type="match status" value="1"/>
</dbReference>
<dbReference type="CDD" id="cd13901">
    <property type="entry name" value="CuRO_3_MaLCC_like"/>
    <property type="match status" value="1"/>
</dbReference>
<dbReference type="CDD" id="cd13854">
    <property type="entry name" value="CuRO_1_MaLCC_like"/>
    <property type="match status" value="1"/>
</dbReference>
<dbReference type="AlphaFoldDB" id="A0A8H4PPI1"/>
<dbReference type="PROSITE" id="PS00080">
    <property type="entry name" value="MULTICOPPER_OXIDASE2"/>
    <property type="match status" value="1"/>
</dbReference>
<dbReference type="PROSITE" id="PS00079">
    <property type="entry name" value="MULTICOPPER_OXIDASE1"/>
    <property type="match status" value="1"/>
</dbReference>
<dbReference type="OrthoDB" id="2121828at2759"/>
<keyword evidence="3" id="KW-0732">Signal</keyword>
<keyword evidence="5" id="KW-0186">Copper</keyword>
<dbReference type="EMBL" id="JAAVMX010000005">
    <property type="protein sequence ID" value="KAF4508049.1"/>
    <property type="molecule type" value="Genomic_DNA"/>
</dbReference>
<evidence type="ECO:0000256" key="3">
    <source>
        <dbReference type="ARBA" id="ARBA00022729"/>
    </source>
</evidence>
<comment type="caution">
    <text evidence="10">The sequence shown here is derived from an EMBL/GenBank/DDBJ whole genome shotgun (WGS) entry which is preliminary data.</text>
</comment>
<name>A0A8H4PPI1_9HYPO</name>
<dbReference type="PANTHER" id="PTHR11709:SF71">
    <property type="entry name" value="OXIDOREDUCTASE TPCJ"/>
    <property type="match status" value="1"/>
</dbReference>
<proteinExistence type="inferred from homology"/>
<keyword evidence="6" id="KW-0325">Glycoprotein</keyword>
<evidence type="ECO:0000259" key="7">
    <source>
        <dbReference type="Pfam" id="PF00394"/>
    </source>
</evidence>
<evidence type="ECO:0000259" key="9">
    <source>
        <dbReference type="Pfam" id="PF07732"/>
    </source>
</evidence>
<dbReference type="GO" id="GO:0016491">
    <property type="term" value="F:oxidoreductase activity"/>
    <property type="evidence" value="ECO:0007669"/>
    <property type="project" value="UniProtKB-KW"/>
</dbReference>
<sequence length="720" mass="81018">MLKSLWAGLVHVVNIITFSPAPDLASSQHPLSNQPIHHANPPAAITTSHHDGDTDTSYIMADGTPVVGTPKSPQEGVAGGLNCAYPDMSEWEPCYRVENRTCWLKKKDGSKYIDIGTNYEDPLEVPFGTTRKFHLEVSEQPISPDGVTMENGKLFNRTYPGPWIEACWGDKLEITVTNNLRYNGTSVHWHGMRQLNSFHHDGVNGVTECPIAPGSSVTYKFRALQYGSAWYHSHYSMQYGDGLLGPITIYGPSTANFDKNAAFRPLLMTDWNHRSVFQDWPLMLADGSAPEMTNILFNGTGQFGRGPKPNKYSITLEATKKYMLILINTSVDTTFVFAIDNHTLEVIEMDFVPIHPYTTNHVLVGIGQRYHVIVHGLERPFEAERYGNYWMRAIPARKCSKFTYGPDEQMGVVRYDQKMADLPRPPDPLSEPPLYSISCADEPYAKLKPWVPWTVEDPFNIDPTWGEDEDLPNDKKYIFNVGMTSSGGPGSGTPYIPDDKPYTRWDMHIAPFRINFSDPTLLALERLPSLVDQPHLDIVTVDDESGAEGAWIWMVITAPDKVPTNGGRIFFPAAHPMHLHGHDFALLRQSSKNFYDDESIGHVGEGHRLTPDQLNCKNPLIKCENPPRRDVVLLPASGYIVIAFKADNPGAWLIHCHIAFHASSGLAMQIIENKHLIPAIIKDDLPLIESNCEKWRTWFDNPMNHWEWNHPTHFQDDSGV</sequence>
<dbReference type="InterPro" id="IPR045087">
    <property type="entry name" value="Cu-oxidase_fam"/>
</dbReference>
<gene>
    <name evidence="10" type="ORF">G6O67_004482</name>
</gene>
<reference evidence="10 11" key="1">
    <citation type="journal article" date="2020" name="Genome Biol. Evol.">
        <title>A new high-quality draft genome assembly of the Chinese cordyceps Ophiocordyceps sinensis.</title>
        <authorList>
            <person name="Shu R."/>
            <person name="Zhang J."/>
            <person name="Meng Q."/>
            <person name="Zhang H."/>
            <person name="Zhou G."/>
            <person name="Li M."/>
            <person name="Wu P."/>
            <person name="Zhao Y."/>
            <person name="Chen C."/>
            <person name="Qin Q."/>
        </authorList>
    </citation>
    <scope>NUCLEOTIDE SEQUENCE [LARGE SCALE GENOMIC DNA]</scope>
    <source>
        <strain evidence="10 11">IOZ07</strain>
    </source>
</reference>
<feature type="domain" description="Plastocyanin-like" evidence="8">
    <location>
        <begin position="548"/>
        <end position="673"/>
    </location>
</feature>